<dbReference type="PANTHER" id="PTHR12773:SF0">
    <property type="entry name" value="MULTIFUNCTIONAL METHYLTRANSFERASE SUBUNIT TRM112-LIKE PROTEIN"/>
    <property type="match status" value="1"/>
</dbReference>
<accession>A0ABR3GP77</accession>
<organism evidence="2 3">
    <name type="scientific">Discina gigas</name>
    <dbReference type="NCBI Taxonomy" id="1032678"/>
    <lineage>
        <taxon>Eukaryota</taxon>
        <taxon>Fungi</taxon>
        <taxon>Dikarya</taxon>
        <taxon>Ascomycota</taxon>
        <taxon>Pezizomycotina</taxon>
        <taxon>Pezizomycetes</taxon>
        <taxon>Pezizales</taxon>
        <taxon>Discinaceae</taxon>
        <taxon>Discina</taxon>
    </lineage>
</organism>
<dbReference type="InterPro" id="IPR005651">
    <property type="entry name" value="Trm112-like"/>
</dbReference>
<comment type="caution">
    <text evidence="2">The sequence shown here is derived from an EMBL/GenBank/DDBJ whole genome shotgun (WGS) entry which is preliminary data.</text>
</comment>
<name>A0ABR3GP77_9PEZI</name>
<evidence type="ECO:0000313" key="3">
    <source>
        <dbReference type="Proteomes" id="UP001447188"/>
    </source>
</evidence>
<sequence length="128" mass="14239">MKILTSNYITCAVKACKSSTLSFPLHFQDAELVQEEVDFNAEFIVGILPRIEWDALIVTAAELGFTNLPAQKPEPTEEAPLGEQVLKDLHKLLLETQVTEGKLVCGNCQHIYNIHQGIANFLLPNHLV</sequence>
<dbReference type="PANTHER" id="PTHR12773">
    <property type="entry name" value="UPF0315 PROTEIN-RELATED"/>
    <property type="match status" value="1"/>
</dbReference>
<evidence type="ECO:0000313" key="2">
    <source>
        <dbReference type="EMBL" id="KAL0637738.1"/>
    </source>
</evidence>
<keyword evidence="3" id="KW-1185">Reference proteome</keyword>
<comment type="similarity">
    <text evidence="1">Belongs to the TRM112 family.</text>
</comment>
<dbReference type="SUPFAM" id="SSF158997">
    <property type="entry name" value="Trm112p-like"/>
    <property type="match status" value="1"/>
</dbReference>
<dbReference type="Pfam" id="PF03966">
    <property type="entry name" value="Trm112p"/>
    <property type="match status" value="1"/>
</dbReference>
<dbReference type="Gene3D" id="2.20.25.10">
    <property type="match status" value="1"/>
</dbReference>
<dbReference type="EMBL" id="JBBBZM010000031">
    <property type="protein sequence ID" value="KAL0637738.1"/>
    <property type="molecule type" value="Genomic_DNA"/>
</dbReference>
<gene>
    <name evidence="2" type="ORF">Q9L58_003298</name>
</gene>
<protein>
    <submittedName>
        <fullName evidence="2">Uncharacterized protein</fullName>
    </submittedName>
</protein>
<proteinExistence type="inferred from homology"/>
<dbReference type="Proteomes" id="UP001447188">
    <property type="component" value="Unassembled WGS sequence"/>
</dbReference>
<reference evidence="2 3" key="1">
    <citation type="submission" date="2024-02" db="EMBL/GenBank/DDBJ databases">
        <title>Discinaceae phylogenomics.</title>
        <authorList>
            <person name="Dirks A.C."/>
            <person name="James T.Y."/>
        </authorList>
    </citation>
    <scope>NUCLEOTIDE SEQUENCE [LARGE SCALE GENOMIC DNA]</scope>
    <source>
        <strain evidence="2 3">ACD0624</strain>
    </source>
</reference>
<evidence type="ECO:0000256" key="1">
    <source>
        <dbReference type="ARBA" id="ARBA00007980"/>
    </source>
</evidence>
<dbReference type="InterPro" id="IPR039127">
    <property type="entry name" value="Trm112"/>
</dbReference>